<dbReference type="NCBIfam" id="TIGR01557">
    <property type="entry name" value="myb_SHAQKYF"/>
    <property type="match status" value="1"/>
</dbReference>
<keyword evidence="4" id="KW-0175">Coiled coil</keyword>
<keyword evidence="5" id="KW-0804">Transcription</keyword>
<dbReference type="SUPFAM" id="SSF46689">
    <property type="entry name" value="Homeodomain-like"/>
    <property type="match status" value="1"/>
</dbReference>
<dbReference type="InterPro" id="IPR006447">
    <property type="entry name" value="Myb_dom_plants"/>
</dbReference>
<evidence type="ECO:0000256" key="7">
    <source>
        <dbReference type="SAM" id="MobiDB-lite"/>
    </source>
</evidence>
<dbReference type="Gene3D" id="1.10.10.60">
    <property type="entry name" value="Homeodomain-like"/>
    <property type="match status" value="1"/>
</dbReference>
<dbReference type="PANTHER" id="PTHR31499">
    <property type="entry name" value="MYB FAMILY TRANSCRIPTION FACTOR PHL11"/>
    <property type="match status" value="1"/>
</dbReference>
<evidence type="ECO:0000256" key="3">
    <source>
        <dbReference type="ARBA" id="ARBA00023015"/>
    </source>
</evidence>
<dbReference type="STRING" id="71139.A0A059DF34"/>
<dbReference type="FunFam" id="1.10.10.60:FF:000002">
    <property type="entry name" value="Myb family transcription factor"/>
    <property type="match status" value="1"/>
</dbReference>
<dbReference type="GO" id="GO:0003677">
    <property type="term" value="F:DNA binding"/>
    <property type="evidence" value="ECO:0007669"/>
    <property type="project" value="InterPro"/>
</dbReference>
<evidence type="ECO:0000256" key="4">
    <source>
        <dbReference type="ARBA" id="ARBA00023054"/>
    </source>
</evidence>
<dbReference type="Pfam" id="PF14379">
    <property type="entry name" value="Myb_CC_LHEQLE"/>
    <property type="match status" value="1"/>
</dbReference>
<dbReference type="KEGG" id="egr:104436960"/>
<dbReference type="InterPro" id="IPR001005">
    <property type="entry name" value="SANT/Myb"/>
</dbReference>
<dbReference type="Gramene" id="KCW89001">
    <property type="protein sequence ID" value="KCW89001"/>
    <property type="gene ID" value="EUGRSUZ_A01323"/>
</dbReference>
<dbReference type="OrthoDB" id="551907at2759"/>
<dbReference type="EMBL" id="KK198753">
    <property type="protein sequence ID" value="KCW89001.1"/>
    <property type="molecule type" value="Genomic_DNA"/>
</dbReference>
<dbReference type="OMA" id="PHEKHSR"/>
<sequence length="484" mass="53071">MEASNTYSIPKPGMQQLNNVRASGAMSASSPVLPTHFEERYPKLPDSHQVTMSSSLSHGTPLQSSGGAIGPMCSSTSGYSTGLHYSSVTPSEKHSGNTPFIFQSTSGSTTYIIKSSADAELLQADASTQYDNNEKASWSSDALPCIYDFPVNSPFQNNQMENGDGIGVLAPEDFSKPNNWQDWADQLINEDDESPDWAQILSETNLPNPESKMAHGVIKSPSSLSAHQTRLHQGLPASSGDIQSANNSSSTANSSTAKARMRWTPELHEAFVEAVSKLGGSERATPKGVLKLMKAEGLTIYHVKSHLQKYRTARYRPDCSEGSSEKKLTTFEELSSLDLKTSMEITEALRMQMEVQKRLHEQLEIQRKLQLQIEEQGKYLQKMFEKQSHSGMSKLKESSSSLDDHSAPSGELQDCPEKAEYEESKEEPEKTDIDPINDSNVAPRECLQEQGGTQSEPAAVSLESPKQGVRESSSEPSKRQKMGV</sequence>
<dbReference type="eggNOG" id="ENOG502QXMH">
    <property type="taxonomic scope" value="Eukaryota"/>
</dbReference>
<dbReference type="PANTHER" id="PTHR31499:SF80">
    <property type="entry name" value="HTH MYB-TYPE DOMAIN-CONTAINING PROTEIN"/>
    <property type="match status" value="1"/>
</dbReference>
<evidence type="ECO:0000256" key="6">
    <source>
        <dbReference type="ARBA" id="ARBA00023242"/>
    </source>
</evidence>
<feature type="region of interest" description="Disordered" evidence="7">
    <location>
        <begin position="206"/>
        <end position="260"/>
    </location>
</feature>
<feature type="compositionally biased region" description="Low complexity" evidence="7">
    <location>
        <begin position="244"/>
        <end position="257"/>
    </location>
</feature>
<feature type="region of interest" description="Disordered" evidence="7">
    <location>
        <begin position="46"/>
        <end position="69"/>
    </location>
</feature>
<feature type="compositionally biased region" description="Basic and acidic residues" evidence="7">
    <location>
        <begin position="468"/>
        <end position="478"/>
    </location>
</feature>
<accession>A0A059DF34</accession>
<dbReference type="AlphaFoldDB" id="A0A059DF34"/>
<feature type="compositionally biased region" description="Polar residues" evidence="7">
    <location>
        <begin position="48"/>
        <end position="66"/>
    </location>
</feature>
<evidence type="ECO:0000256" key="1">
    <source>
        <dbReference type="ARBA" id="ARBA00004123"/>
    </source>
</evidence>
<dbReference type="SMR" id="A0A059DF34"/>
<name>A0A059DF34_EUCGR</name>
<keyword evidence="3" id="KW-0805">Transcription regulation</keyword>
<dbReference type="InterPro" id="IPR025756">
    <property type="entry name" value="Myb_CC_LHEQLE"/>
</dbReference>
<evidence type="ECO:0000256" key="5">
    <source>
        <dbReference type="ARBA" id="ARBA00023163"/>
    </source>
</evidence>
<evidence type="ECO:0000313" key="9">
    <source>
        <dbReference type="EMBL" id="KCW89001.1"/>
    </source>
</evidence>
<dbReference type="InterPro" id="IPR009057">
    <property type="entry name" value="Homeodomain-like_sf"/>
</dbReference>
<organism evidence="9">
    <name type="scientific">Eucalyptus grandis</name>
    <name type="common">Flooded gum</name>
    <dbReference type="NCBI Taxonomy" id="71139"/>
    <lineage>
        <taxon>Eukaryota</taxon>
        <taxon>Viridiplantae</taxon>
        <taxon>Streptophyta</taxon>
        <taxon>Embryophyta</taxon>
        <taxon>Tracheophyta</taxon>
        <taxon>Spermatophyta</taxon>
        <taxon>Magnoliopsida</taxon>
        <taxon>eudicotyledons</taxon>
        <taxon>Gunneridae</taxon>
        <taxon>Pentapetalae</taxon>
        <taxon>rosids</taxon>
        <taxon>malvids</taxon>
        <taxon>Myrtales</taxon>
        <taxon>Myrtaceae</taxon>
        <taxon>Myrtoideae</taxon>
        <taxon>Eucalypteae</taxon>
        <taxon>Eucalyptus</taxon>
    </lineage>
</organism>
<dbReference type="GO" id="GO:0005634">
    <property type="term" value="C:nucleus"/>
    <property type="evidence" value="ECO:0007669"/>
    <property type="project" value="UniProtKB-SubCell"/>
</dbReference>
<feature type="region of interest" description="Disordered" evidence="7">
    <location>
        <begin position="385"/>
        <end position="484"/>
    </location>
</feature>
<feature type="compositionally biased region" description="Basic and acidic residues" evidence="7">
    <location>
        <begin position="415"/>
        <end position="433"/>
    </location>
</feature>
<proteinExistence type="inferred from homology"/>
<gene>
    <name evidence="9" type="ORF">EUGRSUZ_A01323</name>
</gene>
<dbReference type="GO" id="GO:0003700">
    <property type="term" value="F:DNA-binding transcription factor activity"/>
    <property type="evidence" value="ECO:0007669"/>
    <property type="project" value="InterPro"/>
</dbReference>
<dbReference type="InterPro" id="IPR017930">
    <property type="entry name" value="Myb_dom"/>
</dbReference>
<comment type="similarity">
    <text evidence="2">Belongs to the MYB-CC family.</text>
</comment>
<dbReference type="PROSITE" id="PS51294">
    <property type="entry name" value="HTH_MYB"/>
    <property type="match status" value="1"/>
</dbReference>
<comment type="subcellular location">
    <subcellularLocation>
        <location evidence="1">Nucleus</location>
    </subcellularLocation>
</comment>
<dbReference type="Pfam" id="PF00249">
    <property type="entry name" value="Myb_DNA-binding"/>
    <property type="match status" value="1"/>
</dbReference>
<dbReference type="InterPro" id="IPR046955">
    <property type="entry name" value="PHR1-like"/>
</dbReference>
<protein>
    <recommendedName>
        <fullName evidence="8">HTH myb-type domain-containing protein</fullName>
    </recommendedName>
</protein>
<reference evidence="9" key="1">
    <citation type="submission" date="2013-07" db="EMBL/GenBank/DDBJ databases">
        <title>The genome of Eucalyptus grandis.</title>
        <authorList>
            <person name="Schmutz J."/>
            <person name="Hayes R."/>
            <person name="Myburg A."/>
            <person name="Tuskan G."/>
            <person name="Grattapaglia D."/>
            <person name="Rokhsar D.S."/>
        </authorList>
    </citation>
    <scope>NUCLEOTIDE SEQUENCE</scope>
    <source>
        <tissue evidence="9">Leaf extractions</tissue>
    </source>
</reference>
<dbReference type="InParanoid" id="A0A059DF34"/>
<dbReference type="FunCoup" id="A0A059DF34">
    <property type="interactions" value="513"/>
</dbReference>
<evidence type="ECO:0000259" key="8">
    <source>
        <dbReference type="PROSITE" id="PS51294"/>
    </source>
</evidence>
<keyword evidence="6" id="KW-0539">Nucleus</keyword>
<feature type="compositionally biased region" description="Basic and acidic residues" evidence="7">
    <location>
        <begin position="385"/>
        <end position="406"/>
    </location>
</feature>
<evidence type="ECO:0000256" key="2">
    <source>
        <dbReference type="ARBA" id="ARBA00006783"/>
    </source>
</evidence>
<feature type="domain" description="HTH myb-type" evidence="8">
    <location>
        <begin position="262"/>
        <end position="315"/>
    </location>
</feature>